<dbReference type="Gene3D" id="3.20.20.20">
    <property type="entry name" value="Dihydropteroate synthase-like"/>
    <property type="match status" value="1"/>
</dbReference>
<evidence type="ECO:0000256" key="13">
    <source>
        <dbReference type="ARBA" id="ARBA00022842"/>
    </source>
</evidence>
<feature type="domain" description="Pterin-binding" evidence="21">
    <location>
        <begin position="559"/>
        <end position="809"/>
    </location>
</feature>
<dbReference type="Pfam" id="PF00809">
    <property type="entry name" value="Pterin_bind"/>
    <property type="match status" value="1"/>
</dbReference>
<evidence type="ECO:0000256" key="2">
    <source>
        <dbReference type="ARBA" id="ARBA00001946"/>
    </source>
</evidence>
<dbReference type="EMBL" id="FR746099">
    <property type="protein sequence ID" value="CCC39815.1"/>
    <property type="molecule type" value="Genomic_DNA"/>
</dbReference>
<gene>
    <name evidence="22" type="primary">folCP</name>
    <name evidence="22" type="ordered locus">Hqrw_1899</name>
</gene>
<keyword evidence="10" id="KW-0479">Metal-binding</keyword>
<comment type="catalytic activity">
    <reaction evidence="1">
        <text>(7,8-dihydropterin-6-yl)methyl diphosphate + 4-aminobenzoate = 7,8-dihydropteroate + diphosphate</text>
        <dbReference type="Rhea" id="RHEA:19949"/>
        <dbReference type="ChEBI" id="CHEBI:17836"/>
        <dbReference type="ChEBI" id="CHEBI:17839"/>
        <dbReference type="ChEBI" id="CHEBI:33019"/>
        <dbReference type="ChEBI" id="CHEBI:72950"/>
        <dbReference type="EC" id="2.5.1.15"/>
    </reaction>
</comment>
<evidence type="ECO:0000256" key="11">
    <source>
        <dbReference type="ARBA" id="ARBA00022741"/>
    </source>
</evidence>
<keyword evidence="8 22" id="KW-0436">Ligase</keyword>
<dbReference type="FunFam" id="3.40.1190.10:FF:000011">
    <property type="entry name" value="Folylpolyglutamate synthase/dihydrofolate synthase"/>
    <property type="match status" value="1"/>
</dbReference>
<dbReference type="GO" id="GO:0004326">
    <property type="term" value="F:tetrahydrofolylpolyglutamate synthase activity"/>
    <property type="evidence" value="ECO:0007669"/>
    <property type="project" value="UniProtKB-EC"/>
</dbReference>
<dbReference type="NCBIfam" id="TIGR01496">
    <property type="entry name" value="DHPS"/>
    <property type="match status" value="1"/>
</dbReference>
<dbReference type="GeneID" id="12446599"/>
<evidence type="ECO:0000259" key="21">
    <source>
        <dbReference type="PROSITE" id="PS50972"/>
    </source>
</evidence>
<dbReference type="InterPro" id="IPR000489">
    <property type="entry name" value="Pterin-binding_dom"/>
</dbReference>
<dbReference type="InterPro" id="IPR004101">
    <property type="entry name" value="Mur_ligase_C"/>
</dbReference>
<protein>
    <recommendedName>
        <fullName evidence="19">Probable bifunctional folylpolyglutamate synthase/dihydropteroate synthase</fullName>
        <ecNumber evidence="6">2.5.1.15</ecNumber>
        <ecNumber evidence="7">6.3.2.17</ecNumber>
    </recommendedName>
</protein>
<dbReference type="EC" id="6.3.2.17" evidence="7"/>
<dbReference type="Gene3D" id="3.40.1190.10">
    <property type="entry name" value="Mur-like, catalytic domain"/>
    <property type="match status" value="1"/>
</dbReference>
<dbReference type="SUPFAM" id="SSF53623">
    <property type="entry name" value="MurD-like peptide ligases, catalytic domain"/>
    <property type="match status" value="1"/>
</dbReference>
<dbReference type="PROSITE" id="PS50972">
    <property type="entry name" value="PTERIN_BINDING"/>
    <property type="match status" value="1"/>
</dbReference>
<dbReference type="InterPro" id="IPR036565">
    <property type="entry name" value="Mur-like_cat_sf"/>
</dbReference>
<evidence type="ECO:0000256" key="3">
    <source>
        <dbReference type="ARBA" id="ARBA00004763"/>
    </source>
</evidence>
<evidence type="ECO:0000256" key="20">
    <source>
        <dbReference type="SAM" id="MobiDB-lite"/>
    </source>
</evidence>
<dbReference type="KEGG" id="hwc:Hqrw_1899"/>
<evidence type="ECO:0000256" key="16">
    <source>
        <dbReference type="ARBA" id="ARBA00047493"/>
    </source>
</evidence>
<dbReference type="InterPro" id="IPR013221">
    <property type="entry name" value="Mur_ligase_cen"/>
</dbReference>
<organism evidence="22 23">
    <name type="scientific">Haloquadratum walsbyi (strain DSM 16854 / JCM 12705 / C23)</name>
    <dbReference type="NCBI Taxonomy" id="768065"/>
    <lineage>
        <taxon>Archaea</taxon>
        <taxon>Methanobacteriati</taxon>
        <taxon>Methanobacteriota</taxon>
        <taxon>Stenosarchaea group</taxon>
        <taxon>Halobacteria</taxon>
        <taxon>Halobacteriales</taxon>
        <taxon>Haloferacaceae</taxon>
        <taxon>Haloquadratum</taxon>
    </lineage>
</organism>
<comment type="catalytic activity">
    <reaction evidence="16">
        <text>(6S)-5,6,7,8-tetrahydrofolyl-(gamma-L-Glu)(n) + L-glutamate + ATP = (6S)-5,6,7,8-tetrahydrofolyl-(gamma-L-Glu)(n+1) + ADP + phosphate + H(+)</text>
        <dbReference type="Rhea" id="RHEA:10580"/>
        <dbReference type="Rhea" id="RHEA-COMP:14738"/>
        <dbReference type="Rhea" id="RHEA-COMP:14740"/>
        <dbReference type="ChEBI" id="CHEBI:15378"/>
        <dbReference type="ChEBI" id="CHEBI:29985"/>
        <dbReference type="ChEBI" id="CHEBI:30616"/>
        <dbReference type="ChEBI" id="CHEBI:43474"/>
        <dbReference type="ChEBI" id="CHEBI:141005"/>
        <dbReference type="ChEBI" id="CHEBI:456216"/>
        <dbReference type="EC" id="6.3.2.17"/>
    </reaction>
</comment>
<dbReference type="AlphaFoldDB" id="G0LI95"/>
<evidence type="ECO:0000256" key="14">
    <source>
        <dbReference type="ARBA" id="ARBA00022909"/>
    </source>
</evidence>
<comment type="similarity">
    <text evidence="18">In the N-terminal section; belongs to the folylpolyglutamate synthase family.</text>
</comment>
<evidence type="ECO:0000256" key="10">
    <source>
        <dbReference type="ARBA" id="ARBA00022723"/>
    </source>
</evidence>
<evidence type="ECO:0000256" key="6">
    <source>
        <dbReference type="ARBA" id="ARBA00012458"/>
    </source>
</evidence>
<evidence type="ECO:0000256" key="17">
    <source>
        <dbReference type="ARBA" id="ARBA00057011"/>
    </source>
</evidence>
<dbReference type="Pfam" id="PF02875">
    <property type="entry name" value="Mur_ligase_C"/>
    <property type="match status" value="1"/>
</dbReference>
<dbReference type="GO" id="GO:0046654">
    <property type="term" value="P:tetrahydrofolate biosynthetic process"/>
    <property type="evidence" value="ECO:0007669"/>
    <property type="project" value="TreeGrafter"/>
</dbReference>
<dbReference type="InterPro" id="IPR045031">
    <property type="entry name" value="DHP_synth-like"/>
</dbReference>
<comment type="pathway">
    <text evidence="3">Cofactor biosynthesis; tetrahydrofolate biosynthesis; 7,8-dihydrofolate from 2-amino-4-hydroxy-6-hydroxymethyl-7,8-dihydropteridine diphosphate and 4-aminobenzoate: step 1/2.</text>
</comment>
<evidence type="ECO:0000256" key="12">
    <source>
        <dbReference type="ARBA" id="ARBA00022840"/>
    </source>
</evidence>
<evidence type="ECO:0000256" key="18">
    <source>
        <dbReference type="ARBA" id="ARBA00060901"/>
    </source>
</evidence>
<evidence type="ECO:0000313" key="22">
    <source>
        <dbReference type="EMBL" id="CCC39815.1"/>
    </source>
</evidence>
<comment type="similarity">
    <text evidence="5">In the C-terminal section; belongs to the DHPS family.</text>
</comment>
<dbReference type="InterPro" id="IPR036615">
    <property type="entry name" value="Mur_ligase_C_dom_sf"/>
</dbReference>
<keyword evidence="15" id="KW-0511">Multifunctional enzyme</keyword>
<sequence>MDYHEAADVLTGLQQRRPKLGVETTARMLAHLDNPHASIDCVQIAGSNGKGSTARMLEQILDDAGLRVGLFTSPGLNDFREQIRVEGRTIAKKHVSKYVERLVPCLETLRADNDEPTHFEALTAVSLAHFAAMDVDIAILEVGIGGRYDATSAVDPIASAVTSVSLEHTELLGETVDVIARDKAQVAPSEAPLITGTTGDALAAIREETDVITVGNDSDSEADIIATETGISSPIESAVSIVGSEWAVETHLPLVGAHQATNAGVAATLARQVQDVSIDTIETGLRGATWPGRFELMSHSPRVVLDGSHNPGATATLGSLLERYEYDELHVVFAAMQDKDHEAMIQSLPSITTAYATEPAVERAETAETLAPILQMNAKTVETIQSVPEATEEAIETAGARSDDLVLVTGSLYAVAEARDRWTRLLVPVNRSSSIDIGVGKESDNAVSERVNPGYAEAMFETDKADVTTQCFRTTLRPAQVEIFADHVAAGGGFCHQTTVGSPQKLTAIVFGGTTRDLMTLSDSLVDAGHGLRHVGSQLQRQLTETTPVSVSGLNDTRTAVMGILNITPDSFYDGGEYNSVDAAMDQANTMIDAGVDILDVGGESTRPGAEPVPISEEIDRIVPVIEALSNLEVPISIDTRKAAVADAALSAGADIVNDVSGFDDPEMPFVVAEHDAELVLMHSLSAPVDPDRRATYDDVVTDVMNELTEQLLRAERAGIQRDQIIVDPGCGFGKSPAESFELVDRIDEFEALGCPVLVGHSRKSMLATMNQPDDERLSATIAVTTLAADRGADVVRVHDAGENAAAVRAAAAAKHPYRAEDDTTEIDAETEADDR</sequence>
<dbReference type="Proteomes" id="UP000007954">
    <property type="component" value="Chromosome"/>
</dbReference>
<feature type="compositionally biased region" description="Acidic residues" evidence="20">
    <location>
        <begin position="823"/>
        <end position="836"/>
    </location>
</feature>
<evidence type="ECO:0000256" key="8">
    <source>
        <dbReference type="ARBA" id="ARBA00022598"/>
    </source>
</evidence>
<name>G0LI95_HALWC</name>
<dbReference type="PANTHER" id="PTHR20941">
    <property type="entry name" value="FOLATE SYNTHESIS PROTEINS"/>
    <property type="match status" value="1"/>
</dbReference>
<comment type="cofactor">
    <cofactor evidence="2">
        <name>Mg(2+)</name>
        <dbReference type="ChEBI" id="CHEBI:18420"/>
    </cofactor>
</comment>
<dbReference type="PROSITE" id="PS00792">
    <property type="entry name" value="DHPS_1"/>
    <property type="match status" value="1"/>
</dbReference>
<evidence type="ECO:0000256" key="15">
    <source>
        <dbReference type="ARBA" id="ARBA00023268"/>
    </source>
</evidence>
<comment type="function">
    <text evidence="17">Can complement an H.volcanii mutant strain that is thymidine auxotroph because it lacks the two dihydrofolate reductase genes encoded by hdrA and hdrB.</text>
</comment>
<evidence type="ECO:0000256" key="1">
    <source>
        <dbReference type="ARBA" id="ARBA00000012"/>
    </source>
</evidence>
<dbReference type="GO" id="GO:0046872">
    <property type="term" value="F:metal ion binding"/>
    <property type="evidence" value="ECO:0007669"/>
    <property type="project" value="UniProtKB-KW"/>
</dbReference>
<evidence type="ECO:0000256" key="9">
    <source>
        <dbReference type="ARBA" id="ARBA00022679"/>
    </source>
</evidence>
<keyword evidence="9 22" id="KW-0808">Transferase</keyword>
<comment type="pathway">
    <text evidence="4">Cofactor biosynthesis; tetrahydrofolylpolyglutamate biosynthesis.</text>
</comment>
<dbReference type="SUPFAM" id="SSF51717">
    <property type="entry name" value="Dihydropteroate synthetase-like"/>
    <property type="match status" value="1"/>
</dbReference>
<dbReference type="GO" id="GO:0005524">
    <property type="term" value="F:ATP binding"/>
    <property type="evidence" value="ECO:0007669"/>
    <property type="project" value="UniProtKB-KW"/>
</dbReference>
<dbReference type="GO" id="GO:0004156">
    <property type="term" value="F:dihydropteroate synthase activity"/>
    <property type="evidence" value="ECO:0007669"/>
    <property type="project" value="UniProtKB-EC"/>
</dbReference>
<evidence type="ECO:0000256" key="5">
    <source>
        <dbReference type="ARBA" id="ARBA00009951"/>
    </source>
</evidence>
<dbReference type="EC" id="2.5.1.15" evidence="6"/>
<evidence type="ECO:0000256" key="4">
    <source>
        <dbReference type="ARBA" id="ARBA00005150"/>
    </source>
</evidence>
<dbReference type="InterPro" id="IPR011005">
    <property type="entry name" value="Dihydropteroate_synth-like_sf"/>
</dbReference>
<accession>G0LI95</accession>
<dbReference type="RefSeq" id="WP_014555582.1">
    <property type="nucleotide sequence ID" value="NC_017459.1"/>
</dbReference>
<dbReference type="NCBIfam" id="TIGR01499">
    <property type="entry name" value="folC"/>
    <property type="match status" value="1"/>
</dbReference>
<dbReference type="InterPro" id="IPR001645">
    <property type="entry name" value="Folylpolyglutamate_synth"/>
</dbReference>
<keyword evidence="14" id="KW-0289">Folate biosynthesis</keyword>
<dbReference type="HOGENOM" id="CLU_017222_0_0_2"/>
<dbReference type="InterPro" id="IPR006390">
    <property type="entry name" value="DHP_synth_dom"/>
</dbReference>
<evidence type="ECO:0000313" key="23">
    <source>
        <dbReference type="Proteomes" id="UP000007954"/>
    </source>
</evidence>
<dbReference type="Pfam" id="PF08245">
    <property type="entry name" value="Mur_ligase_M"/>
    <property type="match status" value="1"/>
</dbReference>
<evidence type="ECO:0000256" key="19">
    <source>
        <dbReference type="ARBA" id="ARBA00068433"/>
    </source>
</evidence>
<keyword evidence="12" id="KW-0067">ATP-binding</keyword>
<reference evidence="22 23" key="1">
    <citation type="journal article" date="2011" name="PLoS ONE">
        <title>Haloquadratum walsbyi: limited diversity in a global pond.</title>
        <authorList>
            <person name="Dyall-Smith M."/>
            <person name="Pfeiffer F."/>
            <person name="Klee K."/>
            <person name="Palm P."/>
            <person name="Gross K."/>
            <person name="Schuster S.C."/>
            <person name="Rampp M."/>
            <person name="Oesterhelt D."/>
        </authorList>
    </citation>
    <scope>NUCLEOTIDE SEQUENCE [LARGE SCALE GENOMIC DNA]</scope>
    <source>
        <strain evidence="23">DSM 16854 / JCM 12705 / C23</strain>
    </source>
</reference>
<dbReference type="PANTHER" id="PTHR20941:SF1">
    <property type="entry name" value="FOLIC ACID SYNTHESIS PROTEIN FOL1"/>
    <property type="match status" value="1"/>
</dbReference>
<dbReference type="GO" id="GO:0046656">
    <property type="term" value="P:folic acid biosynthetic process"/>
    <property type="evidence" value="ECO:0007669"/>
    <property type="project" value="UniProtKB-KW"/>
</dbReference>
<keyword evidence="13" id="KW-0460">Magnesium</keyword>
<dbReference type="Gene3D" id="3.90.190.20">
    <property type="entry name" value="Mur ligase, C-terminal domain"/>
    <property type="match status" value="1"/>
</dbReference>
<dbReference type="OrthoDB" id="75177at2157"/>
<dbReference type="SUPFAM" id="SSF53244">
    <property type="entry name" value="MurD-like peptide ligases, peptide-binding domain"/>
    <property type="match status" value="1"/>
</dbReference>
<proteinExistence type="inferred from homology"/>
<dbReference type="CDD" id="cd00739">
    <property type="entry name" value="DHPS"/>
    <property type="match status" value="1"/>
</dbReference>
<feature type="region of interest" description="Disordered" evidence="20">
    <location>
        <begin position="815"/>
        <end position="836"/>
    </location>
</feature>
<dbReference type="PROSITE" id="PS00793">
    <property type="entry name" value="DHPS_2"/>
    <property type="match status" value="1"/>
</dbReference>
<keyword evidence="11" id="KW-0547">Nucleotide-binding</keyword>
<evidence type="ECO:0000256" key="7">
    <source>
        <dbReference type="ARBA" id="ARBA00013025"/>
    </source>
</evidence>